<comment type="caution">
    <text evidence="1">The sequence shown here is derived from an EMBL/GenBank/DDBJ whole genome shotgun (WGS) entry which is preliminary data.</text>
</comment>
<sequence length="334" mass="36219">MEGLRAPNYQILSARMMGATATALVTFRGTYIPYEVIYRGGILRCVPHQPRAQFCTTCLAIGHRLDVCPNSNVNRCKICGHTTTDSNSAHNCKPGGANCGKDHAADDPDCETRKAADQAARRAAYLKRLRHRQHANPEIHVQSETPPAPTHKVVIVREESQSPERNRNRHRSSHRSPSSSRSRSRSRTGPTVQGPIVRSTSIACVKALSGSPSATREAKVSKPLGTPPSQGPSSTRTVKSLTKQAALDYRRALMKTKVAPPHPNTQEARALSNTADTPSDSMDTTNKDNQTNSTAETALPAQEVDVDTQSPAQNEHDAKLRVRQSNSALNSSAP</sequence>
<accession>A0ACB8C8S8</accession>
<evidence type="ECO:0000313" key="2">
    <source>
        <dbReference type="Proteomes" id="UP000821865"/>
    </source>
</evidence>
<evidence type="ECO:0000313" key="1">
    <source>
        <dbReference type="EMBL" id="KAH7937348.1"/>
    </source>
</evidence>
<gene>
    <name evidence="1" type="ORF">HPB49_011048</name>
</gene>
<organism evidence="1 2">
    <name type="scientific">Dermacentor silvarum</name>
    <name type="common">Tick</name>
    <dbReference type="NCBI Taxonomy" id="543639"/>
    <lineage>
        <taxon>Eukaryota</taxon>
        <taxon>Metazoa</taxon>
        <taxon>Ecdysozoa</taxon>
        <taxon>Arthropoda</taxon>
        <taxon>Chelicerata</taxon>
        <taxon>Arachnida</taxon>
        <taxon>Acari</taxon>
        <taxon>Parasitiformes</taxon>
        <taxon>Ixodida</taxon>
        <taxon>Ixodoidea</taxon>
        <taxon>Ixodidae</taxon>
        <taxon>Rhipicephalinae</taxon>
        <taxon>Dermacentor</taxon>
    </lineage>
</organism>
<protein>
    <submittedName>
        <fullName evidence="1">Uncharacterized protein</fullName>
    </submittedName>
</protein>
<proteinExistence type="predicted"/>
<keyword evidence="2" id="KW-1185">Reference proteome</keyword>
<dbReference type="Proteomes" id="UP000821865">
    <property type="component" value="Chromosome 8"/>
</dbReference>
<reference evidence="1" key="1">
    <citation type="submission" date="2020-05" db="EMBL/GenBank/DDBJ databases">
        <title>Large-scale comparative analyses of tick genomes elucidate their genetic diversity and vector capacities.</title>
        <authorList>
            <person name="Jia N."/>
            <person name="Wang J."/>
            <person name="Shi W."/>
            <person name="Du L."/>
            <person name="Sun Y."/>
            <person name="Zhan W."/>
            <person name="Jiang J."/>
            <person name="Wang Q."/>
            <person name="Zhang B."/>
            <person name="Ji P."/>
            <person name="Sakyi L.B."/>
            <person name="Cui X."/>
            <person name="Yuan T."/>
            <person name="Jiang B."/>
            <person name="Yang W."/>
            <person name="Lam T.T.-Y."/>
            <person name="Chang Q."/>
            <person name="Ding S."/>
            <person name="Wang X."/>
            <person name="Zhu J."/>
            <person name="Ruan X."/>
            <person name="Zhao L."/>
            <person name="Wei J."/>
            <person name="Que T."/>
            <person name="Du C."/>
            <person name="Cheng J."/>
            <person name="Dai P."/>
            <person name="Han X."/>
            <person name="Huang E."/>
            <person name="Gao Y."/>
            <person name="Liu J."/>
            <person name="Shao H."/>
            <person name="Ye R."/>
            <person name="Li L."/>
            <person name="Wei W."/>
            <person name="Wang X."/>
            <person name="Wang C."/>
            <person name="Yang T."/>
            <person name="Huo Q."/>
            <person name="Li W."/>
            <person name="Guo W."/>
            <person name="Chen H."/>
            <person name="Zhou L."/>
            <person name="Ni X."/>
            <person name="Tian J."/>
            <person name="Zhou Y."/>
            <person name="Sheng Y."/>
            <person name="Liu T."/>
            <person name="Pan Y."/>
            <person name="Xia L."/>
            <person name="Li J."/>
            <person name="Zhao F."/>
            <person name="Cao W."/>
        </authorList>
    </citation>
    <scope>NUCLEOTIDE SEQUENCE</scope>
    <source>
        <strain evidence="1">Dsil-2018</strain>
    </source>
</reference>
<name>A0ACB8C8S8_DERSI</name>
<dbReference type="EMBL" id="CM023477">
    <property type="protein sequence ID" value="KAH7937348.1"/>
    <property type="molecule type" value="Genomic_DNA"/>
</dbReference>